<dbReference type="Pfam" id="PF13556">
    <property type="entry name" value="HTH_30"/>
    <property type="match status" value="2"/>
</dbReference>
<gene>
    <name evidence="2" type="ORF">OHV25_00425</name>
    <name evidence="3" type="ORF">OHV25_39415</name>
</gene>
<accession>A0AAU2GQW1</accession>
<dbReference type="PANTHER" id="PTHR33744:SF17">
    <property type="entry name" value="CONSERVED PROTEIN"/>
    <property type="match status" value="1"/>
</dbReference>
<organism evidence="2">
    <name type="scientific">Streptomyces sp. NBC_00060</name>
    <dbReference type="NCBI Taxonomy" id="2975636"/>
    <lineage>
        <taxon>Bacteria</taxon>
        <taxon>Bacillati</taxon>
        <taxon>Actinomycetota</taxon>
        <taxon>Actinomycetes</taxon>
        <taxon>Kitasatosporales</taxon>
        <taxon>Streptomycetaceae</taxon>
        <taxon>Streptomyces</taxon>
    </lineage>
</organism>
<proteinExistence type="predicted"/>
<sequence length="437" mass="46987">MAEGWAVLVNRGGRAVHSSPPDAAAEGIRAAERPLAYRHLIVRKMTDSTLVIKPGSATPRKRVALIQSTAVDLLRLRATTRQVEESHRLEQRQHRAVLALLLAGQARLAAEVLGCNALTHATVYRLTGEAAETAYRDLWRTVHPPGPPASPRTLVCLQGTELTVIALHDRHGDSHQRFALMARIADQHRLAGGTAEPVPLDMLPTAWAEAATARSSAAGGCLAPATGLGAYELLHVIPPDRLAVWSAQVLHPLTREQRKTLEAYLRAGSAAGAASALAVAEGTVRLRLRNASTALAVELDDPGTQALLLLAVRAPASHPPPSATRRLPSQPCVPPELLRPERARRWASQLLEPLDRPLRIALRCWLAHRGRTAPAAAELNLSRSTLTQWLARCSEALGLDLASAAVRAELHLAAETLATADDNPATLPRRGGRTYRT</sequence>
<dbReference type="InterPro" id="IPR051448">
    <property type="entry name" value="CdaR-like_regulators"/>
</dbReference>
<dbReference type="AlphaFoldDB" id="A0AAU2GQW1"/>
<dbReference type="EMBL" id="CP108253">
    <property type="protein sequence ID" value="WTU45202.1"/>
    <property type="molecule type" value="Genomic_DNA"/>
</dbReference>
<evidence type="ECO:0000313" key="3">
    <source>
        <dbReference type="EMBL" id="WTU45202.1"/>
    </source>
</evidence>
<reference evidence="2" key="1">
    <citation type="submission" date="2022-10" db="EMBL/GenBank/DDBJ databases">
        <title>The complete genomes of actinobacterial strains from the NBC collection.</title>
        <authorList>
            <person name="Joergensen T.S."/>
            <person name="Alvarez Arevalo M."/>
            <person name="Sterndorff E.B."/>
            <person name="Faurdal D."/>
            <person name="Vuksanovic O."/>
            <person name="Mourched A.-S."/>
            <person name="Charusanti P."/>
            <person name="Shaw S."/>
            <person name="Blin K."/>
            <person name="Weber T."/>
        </authorList>
    </citation>
    <scope>NUCLEOTIDE SEQUENCE</scope>
    <source>
        <strain evidence="2">NBC_00060</strain>
    </source>
</reference>
<evidence type="ECO:0000313" key="2">
    <source>
        <dbReference type="EMBL" id="WTU38156.1"/>
    </source>
</evidence>
<feature type="domain" description="PucR C-terminal helix-turn-helix" evidence="1">
    <location>
        <begin position="259"/>
        <end position="314"/>
    </location>
</feature>
<protein>
    <submittedName>
        <fullName evidence="2">Helix-turn-helix domain-containing protein</fullName>
    </submittedName>
</protein>
<dbReference type="InterPro" id="IPR025736">
    <property type="entry name" value="PucR_C-HTH_dom"/>
</dbReference>
<dbReference type="Gene3D" id="1.10.10.2840">
    <property type="entry name" value="PucR C-terminal helix-turn-helix domain"/>
    <property type="match status" value="2"/>
</dbReference>
<dbReference type="InterPro" id="IPR042070">
    <property type="entry name" value="PucR_C-HTH_sf"/>
</dbReference>
<feature type="domain" description="PucR C-terminal helix-turn-helix" evidence="1">
    <location>
        <begin position="361"/>
        <end position="414"/>
    </location>
</feature>
<dbReference type="PANTHER" id="PTHR33744">
    <property type="entry name" value="CARBOHYDRATE DIACID REGULATOR"/>
    <property type="match status" value="1"/>
</dbReference>
<dbReference type="EMBL" id="CP108253">
    <property type="protein sequence ID" value="WTU38156.1"/>
    <property type="molecule type" value="Genomic_DNA"/>
</dbReference>
<evidence type="ECO:0000259" key="1">
    <source>
        <dbReference type="Pfam" id="PF13556"/>
    </source>
</evidence>
<name>A0AAU2GQW1_9ACTN</name>